<name>A0ABS3J347_9HYPH</name>
<comment type="caution">
    <text evidence="2">The sequence shown here is derived from an EMBL/GenBank/DDBJ whole genome shotgun (WGS) entry which is preliminary data.</text>
</comment>
<keyword evidence="3" id="KW-1185">Reference proteome</keyword>
<organism evidence="2 3">
    <name type="scientific">Jiella sonneratiae</name>
    <dbReference type="NCBI Taxonomy" id="2816856"/>
    <lineage>
        <taxon>Bacteria</taxon>
        <taxon>Pseudomonadati</taxon>
        <taxon>Pseudomonadota</taxon>
        <taxon>Alphaproteobacteria</taxon>
        <taxon>Hyphomicrobiales</taxon>
        <taxon>Aurantimonadaceae</taxon>
        <taxon>Jiella</taxon>
    </lineage>
</organism>
<evidence type="ECO:0008006" key="4">
    <source>
        <dbReference type="Google" id="ProtNLM"/>
    </source>
</evidence>
<evidence type="ECO:0000313" key="2">
    <source>
        <dbReference type="EMBL" id="MBO0904096.1"/>
    </source>
</evidence>
<keyword evidence="1" id="KW-0732">Signal</keyword>
<dbReference type="RefSeq" id="WP_207350739.1">
    <property type="nucleotide sequence ID" value="NZ_JAFMPY010000009.1"/>
</dbReference>
<dbReference type="EMBL" id="JAFMPY010000009">
    <property type="protein sequence ID" value="MBO0904096.1"/>
    <property type="molecule type" value="Genomic_DNA"/>
</dbReference>
<accession>A0ABS3J347</accession>
<sequence length="77" mass="8818">MLKKTLISLATLAVLATGSATAASAGSYGHGHGYKSYGYDDYDGYKRHCRWMKKKILVGYDYYGEPIYKWRRFKVCH</sequence>
<evidence type="ECO:0000256" key="1">
    <source>
        <dbReference type="SAM" id="SignalP"/>
    </source>
</evidence>
<proteinExistence type="predicted"/>
<reference evidence="2 3" key="1">
    <citation type="submission" date="2021-03" db="EMBL/GenBank/DDBJ databases">
        <title>Whole genome sequence of Jiella sp. MQZ13P-4.</title>
        <authorList>
            <person name="Tuo L."/>
        </authorList>
    </citation>
    <scope>NUCLEOTIDE SEQUENCE [LARGE SCALE GENOMIC DNA]</scope>
    <source>
        <strain evidence="2 3">MQZ13P-4</strain>
    </source>
</reference>
<gene>
    <name evidence="2" type="ORF">J1C47_10615</name>
</gene>
<evidence type="ECO:0000313" key="3">
    <source>
        <dbReference type="Proteomes" id="UP000664288"/>
    </source>
</evidence>
<dbReference type="Proteomes" id="UP000664288">
    <property type="component" value="Unassembled WGS sequence"/>
</dbReference>
<protein>
    <recommendedName>
        <fullName evidence="4">Sulfur globule protein</fullName>
    </recommendedName>
</protein>
<feature type="chain" id="PRO_5045952937" description="Sulfur globule protein" evidence="1">
    <location>
        <begin position="23"/>
        <end position="77"/>
    </location>
</feature>
<feature type="signal peptide" evidence="1">
    <location>
        <begin position="1"/>
        <end position="22"/>
    </location>
</feature>